<name>A0A512AT28_9BACT</name>
<dbReference type="GO" id="GO:0004534">
    <property type="term" value="F:5'-3' RNA exonuclease activity"/>
    <property type="evidence" value="ECO:0007669"/>
    <property type="project" value="TreeGrafter"/>
</dbReference>
<dbReference type="RefSeq" id="WP_246150744.1">
    <property type="nucleotide sequence ID" value="NZ_BJYS01000002.1"/>
</dbReference>
<keyword evidence="3" id="KW-1185">Reference proteome</keyword>
<evidence type="ECO:0000313" key="2">
    <source>
        <dbReference type="EMBL" id="GEO02869.1"/>
    </source>
</evidence>
<dbReference type="Proteomes" id="UP000321532">
    <property type="component" value="Unassembled WGS sequence"/>
</dbReference>
<accession>A0A512AT28</accession>
<dbReference type="SUPFAM" id="SSF89550">
    <property type="entry name" value="PHP domain-like"/>
    <property type="match status" value="1"/>
</dbReference>
<dbReference type="GO" id="GO:0035312">
    <property type="term" value="F:5'-3' DNA exonuclease activity"/>
    <property type="evidence" value="ECO:0007669"/>
    <property type="project" value="TreeGrafter"/>
</dbReference>
<feature type="signal peptide" evidence="1">
    <location>
        <begin position="1"/>
        <end position="25"/>
    </location>
</feature>
<gene>
    <name evidence="2" type="ORF">AAE02nite_05330</name>
</gene>
<dbReference type="AlphaFoldDB" id="A0A512AT28"/>
<dbReference type="InterPro" id="IPR016195">
    <property type="entry name" value="Pol/histidinol_Pase-like"/>
</dbReference>
<sequence length="402" mass="46191">MRKRKQLIGCFLILCFYLSVTTTWAQNAKGKWYKGNTHSHSYWSDGDDFPEMIMDWYKSNGYDFIALSDHNILAQGEFWKQIPTHPFRQQRFREYLTKYGEKWVTYKTDSAGKISVKLKTLAEYRPLFEEKGKFLIIQAEEITDGFQGKPIHMNAINVKELIKPQGGNSVAEVMQNNLNQVYEQRQRTGQPMFPHLNHPNFGWAIKVEDMLELKGERFFEVYNGHPHVHNYGDSVTIGMEELWDRLLTHYLKQGKPLLYGLATDDSHNYLEQKVGLSNPGRGWIMVRAKELTPAALIEAMEAGDFYATTGVELEEVTYKKGQLAVQVKPESGINYTIQFWGPNASGNGQAGRVLKEVKGTKATYKLQAKDLYVRAKVISSKRQKNPFQEGDLETAWTQPVTK</sequence>
<protein>
    <recommendedName>
        <fullName evidence="4">Histidinol-phosphatase</fullName>
    </recommendedName>
</protein>
<comment type="caution">
    <text evidence="2">The sequence shown here is derived from an EMBL/GenBank/DDBJ whole genome shotgun (WGS) entry which is preliminary data.</text>
</comment>
<dbReference type="PANTHER" id="PTHR42924:SF11">
    <property type="entry name" value="POLYMERASE_HISTIDINOL PHOSPHATASE N-TERMINAL DOMAIN-CONTAINING PROTEIN"/>
    <property type="match status" value="1"/>
</dbReference>
<feature type="chain" id="PRO_5021832202" description="Histidinol-phosphatase" evidence="1">
    <location>
        <begin position="26"/>
        <end position="402"/>
    </location>
</feature>
<evidence type="ECO:0008006" key="4">
    <source>
        <dbReference type="Google" id="ProtNLM"/>
    </source>
</evidence>
<dbReference type="EMBL" id="BJYS01000002">
    <property type="protein sequence ID" value="GEO02869.1"/>
    <property type="molecule type" value="Genomic_DNA"/>
</dbReference>
<keyword evidence="1" id="KW-0732">Signal</keyword>
<evidence type="ECO:0000313" key="3">
    <source>
        <dbReference type="Proteomes" id="UP000321532"/>
    </source>
</evidence>
<dbReference type="PANTHER" id="PTHR42924">
    <property type="entry name" value="EXONUCLEASE"/>
    <property type="match status" value="1"/>
</dbReference>
<evidence type="ECO:0000256" key="1">
    <source>
        <dbReference type="SAM" id="SignalP"/>
    </source>
</evidence>
<reference evidence="2 3" key="1">
    <citation type="submission" date="2019-07" db="EMBL/GenBank/DDBJ databases">
        <title>Whole genome shotgun sequence of Adhaeribacter aerolatus NBRC 106133.</title>
        <authorList>
            <person name="Hosoyama A."/>
            <person name="Uohara A."/>
            <person name="Ohji S."/>
            <person name="Ichikawa N."/>
        </authorList>
    </citation>
    <scope>NUCLEOTIDE SEQUENCE [LARGE SCALE GENOMIC DNA]</scope>
    <source>
        <strain evidence="2 3">NBRC 106133</strain>
    </source>
</reference>
<proteinExistence type="predicted"/>
<dbReference type="Gene3D" id="3.20.20.140">
    <property type="entry name" value="Metal-dependent hydrolases"/>
    <property type="match status" value="1"/>
</dbReference>
<dbReference type="InterPro" id="IPR052018">
    <property type="entry name" value="PHP_domain"/>
</dbReference>
<organism evidence="2 3">
    <name type="scientific">Adhaeribacter aerolatus</name>
    <dbReference type="NCBI Taxonomy" id="670289"/>
    <lineage>
        <taxon>Bacteria</taxon>
        <taxon>Pseudomonadati</taxon>
        <taxon>Bacteroidota</taxon>
        <taxon>Cytophagia</taxon>
        <taxon>Cytophagales</taxon>
        <taxon>Hymenobacteraceae</taxon>
        <taxon>Adhaeribacter</taxon>
    </lineage>
</organism>